<evidence type="ECO:0000256" key="8">
    <source>
        <dbReference type="SAM" id="MobiDB-lite"/>
    </source>
</evidence>
<dbReference type="GO" id="GO:0005634">
    <property type="term" value="C:nucleus"/>
    <property type="evidence" value="ECO:0007669"/>
    <property type="project" value="UniProtKB-SubCell"/>
</dbReference>
<comment type="similarity">
    <text evidence="7">Belongs to the AP2/ERF transcription factor family. ERF subfamily.</text>
</comment>
<dbReference type="Pfam" id="PF00847">
    <property type="entry name" value="AP2"/>
    <property type="match status" value="1"/>
</dbReference>
<dbReference type="AlphaFoldDB" id="A0AAV3RQS5"/>
<dbReference type="PROSITE" id="PS51032">
    <property type="entry name" value="AP2_ERF"/>
    <property type="match status" value="1"/>
</dbReference>
<keyword evidence="5" id="KW-0804">Transcription</keyword>
<dbReference type="InterPro" id="IPR036955">
    <property type="entry name" value="AP2/ERF_dom_sf"/>
</dbReference>
<dbReference type="Proteomes" id="UP001454036">
    <property type="component" value="Unassembled WGS sequence"/>
</dbReference>
<dbReference type="PANTHER" id="PTHR31839:SF85">
    <property type="entry name" value="AP2_ERF DOMAIN-CONTAINING PROTEIN"/>
    <property type="match status" value="1"/>
</dbReference>
<sequence>MSSSSIGRQSSYRGVRSRCGKWVSEIREPRKTTRIWLGTYPSPEMAAAAYDVASIALRGSDTILNFPDHVTLYPVPASSSPADIRRAASSAAAMMKAKLSVEGNVSSSDHQMMVGGDDNSMRNARMGGHYEFTVEEEIFDFPNLLVDMAEGMLVSPPRMMNSYHQDNYSSSGNNNTYDPENLWNHS</sequence>
<keyword evidence="11" id="KW-1185">Reference proteome</keyword>
<keyword evidence="2" id="KW-0805">Transcription regulation</keyword>
<evidence type="ECO:0000313" key="10">
    <source>
        <dbReference type="EMBL" id="GAA0183697.1"/>
    </source>
</evidence>
<evidence type="ECO:0000259" key="9">
    <source>
        <dbReference type="PROSITE" id="PS51032"/>
    </source>
</evidence>
<evidence type="ECO:0000256" key="1">
    <source>
        <dbReference type="ARBA" id="ARBA00004123"/>
    </source>
</evidence>
<dbReference type="InterPro" id="IPR016177">
    <property type="entry name" value="DNA-bd_dom_sf"/>
</dbReference>
<evidence type="ECO:0000256" key="6">
    <source>
        <dbReference type="ARBA" id="ARBA00023242"/>
    </source>
</evidence>
<evidence type="ECO:0000256" key="2">
    <source>
        <dbReference type="ARBA" id="ARBA00023015"/>
    </source>
</evidence>
<feature type="domain" description="AP2/ERF" evidence="9">
    <location>
        <begin position="11"/>
        <end position="67"/>
    </location>
</feature>
<evidence type="ECO:0000256" key="5">
    <source>
        <dbReference type="ARBA" id="ARBA00023163"/>
    </source>
</evidence>
<keyword evidence="4" id="KW-0010">Activator</keyword>
<dbReference type="GO" id="GO:0003700">
    <property type="term" value="F:DNA-binding transcription factor activity"/>
    <property type="evidence" value="ECO:0007669"/>
    <property type="project" value="InterPro"/>
</dbReference>
<dbReference type="PANTHER" id="PTHR31839">
    <property type="entry name" value="DEHYDRATION-RESPONSIVE ELEMENT-BINDING PROTEIN 1D"/>
    <property type="match status" value="1"/>
</dbReference>
<evidence type="ECO:0000256" key="3">
    <source>
        <dbReference type="ARBA" id="ARBA00023125"/>
    </source>
</evidence>
<keyword evidence="6" id="KW-0539">Nucleus</keyword>
<reference evidence="10 11" key="1">
    <citation type="submission" date="2024-01" db="EMBL/GenBank/DDBJ databases">
        <title>The complete chloroplast genome sequence of Lithospermum erythrorhizon: insights into the phylogenetic relationship among Boraginaceae species and the maternal lineages of purple gromwells.</title>
        <authorList>
            <person name="Okada T."/>
            <person name="Watanabe K."/>
        </authorList>
    </citation>
    <scope>NUCLEOTIDE SEQUENCE [LARGE SCALE GENOMIC DNA]</scope>
</reference>
<evidence type="ECO:0000256" key="4">
    <source>
        <dbReference type="ARBA" id="ARBA00023159"/>
    </source>
</evidence>
<comment type="caution">
    <text evidence="10">The sequence shown here is derived from an EMBL/GenBank/DDBJ whole genome shotgun (WGS) entry which is preliminary data.</text>
</comment>
<feature type="region of interest" description="Disordered" evidence="8">
    <location>
        <begin position="164"/>
        <end position="186"/>
    </location>
</feature>
<evidence type="ECO:0000313" key="11">
    <source>
        <dbReference type="Proteomes" id="UP001454036"/>
    </source>
</evidence>
<dbReference type="CDD" id="cd00018">
    <property type="entry name" value="AP2"/>
    <property type="match status" value="1"/>
</dbReference>
<keyword evidence="3 10" id="KW-0238">DNA-binding</keyword>
<dbReference type="InterPro" id="IPR045277">
    <property type="entry name" value="DRE1A-I"/>
</dbReference>
<dbReference type="SUPFAM" id="SSF54171">
    <property type="entry name" value="DNA-binding domain"/>
    <property type="match status" value="1"/>
</dbReference>
<accession>A0AAV3RQS5</accession>
<dbReference type="EMBL" id="BAABME010011397">
    <property type="protein sequence ID" value="GAA0183697.1"/>
    <property type="molecule type" value="Genomic_DNA"/>
</dbReference>
<protein>
    <submittedName>
        <fullName evidence="10">DNA-binding transcription factor</fullName>
    </submittedName>
</protein>
<dbReference type="SMART" id="SM00380">
    <property type="entry name" value="AP2"/>
    <property type="match status" value="1"/>
</dbReference>
<dbReference type="Gene3D" id="3.30.730.10">
    <property type="entry name" value="AP2/ERF domain"/>
    <property type="match status" value="1"/>
</dbReference>
<name>A0AAV3RQS5_LITER</name>
<proteinExistence type="inferred from homology"/>
<gene>
    <name evidence="10" type="ORF">LIER_31063</name>
</gene>
<organism evidence="10 11">
    <name type="scientific">Lithospermum erythrorhizon</name>
    <name type="common">Purple gromwell</name>
    <name type="synonym">Lithospermum officinale var. erythrorhizon</name>
    <dbReference type="NCBI Taxonomy" id="34254"/>
    <lineage>
        <taxon>Eukaryota</taxon>
        <taxon>Viridiplantae</taxon>
        <taxon>Streptophyta</taxon>
        <taxon>Embryophyta</taxon>
        <taxon>Tracheophyta</taxon>
        <taxon>Spermatophyta</taxon>
        <taxon>Magnoliopsida</taxon>
        <taxon>eudicotyledons</taxon>
        <taxon>Gunneridae</taxon>
        <taxon>Pentapetalae</taxon>
        <taxon>asterids</taxon>
        <taxon>lamiids</taxon>
        <taxon>Boraginales</taxon>
        <taxon>Boraginaceae</taxon>
        <taxon>Boraginoideae</taxon>
        <taxon>Lithospermeae</taxon>
        <taxon>Lithospermum</taxon>
    </lineage>
</organism>
<dbReference type="GO" id="GO:0003677">
    <property type="term" value="F:DNA binding"/>
    <property type="evidence" value="ECO:0007669"/>
    <property type="project" value="UniProtKB-KW"/>
</dbReference>
<evidence type="ECO:0000256" key="7">
    <source>
        <dbReference type="ARBA" id="ARBA00024343"/>
    </source>
</evidence>
<comment type="subcellular location">
    <subcellularLocation>
        <location evidence="1">Nucleus</location>
    </subcellularLocation>
</comment>
<dbReference type="InterPro" id="IPR001471">
    <property type="entry name" value="AP2/ERF_dom"/>
</dbReference>